<name>A0AAV4SMD7_CAEEX</name>
<organism evidence="1 2">
    <name type="scientific">Caerostris extrusa</name>
    <name type="common">Bark spider</name>
    <name type="synonym">Caerostris bankana</name>
    <dbReference type="NCBI Taxonomy" id="172846"/>
    <lineage>
        <taxon>Eukaryota</taxon>
        <taxon>Metazoa</taxon>
        <taxon>Ecdysozoa</taxon>
        <taxon>Arthropoda</taxon>
        <taxon>Chelicerata</taxon>
        <taxon>Arachnida</taxon>
        <taxon>Araneae</taxon>
        <taxon>Araneomorphae</taxon>
        <taxon>Entelegynae</taxon>
        <taxon>Araneoidea</taxon>
        <taxon>Araneidae</taxon>
        <taxon>Caerostris</taxon>
    </lineage>
</organism>
<evidence type="ECO:0000313" key="2">
    <source>
        <dbReference type="Proteomes" id="UP001054945"/>
    </source>
</evidence>
<accession>A0AAV4SMD7</accession>
<reference evidence="1 2" key="1">
    <citation type="submission" date="2021-06" db="EMBL/GenBank/DDBJ databases">
        <title>Caerostris extrusa draft genome.</title>
        <authorList>
            <person name="Kono N."/>
            <person name="Arakawa K."/>
        </authorList>
    </citation>
    <scope>NUCLEOTIDE SEQUENCE [LARGE SCALE GENOMIC DNA]</scope>
</reference>
<proteinExistence type="predicted"/>
<sequence>MDSNTNGILVWNPIQMESLHRIQYKWNLCMESKEYGISLCGIQGIWNILVWNPRNMGISLCGIQGQLKIQGIWNILVYSHMESNTNGISWYIFVWNPIQMEYLGMSLYGIQLTWNILVYPYMESKNEYPCISLYGIQGINIFVYHCM</sequence>
<dbReference type="EMBL" id="BPLR01009663">
    <property type="protein sequence ID" value="GIY33620.1"/>
    <property type="molecule type" value="Genomic_DNA"/>
</dbReference>
<comment type="caution">
    <text evidence="1">The sequence shown here is derived from an EMBL/GenBank/DDBJ whole genome shotgun (WGS) entry which is preliminary data.</text>
</comment>
<protein>
    <submittedName>
        <fullName evidence="1">Uncharacterized protein</fullName>
    </submittedName>
</protein>
<evidence type="ECO:0000313" key="1">
    <source>
        <dbReference type="EMBL" id="GIY33620.1"/>
    </source>
</evidence>
<gene>
    <name evidence="1" type="ORF">CEXT_602291</name>
</gene>
<dbReference type="Proteomes" id="UP001054945">
    <property type="component" value="Unassembled WGS sequence"/>
</dbReference>
<dbReference type="AlphaFoldDB" id="A0AAV4SMD7"/>
<keyword evidence="2" id="KW-1185">Reference proteome</keyword>